<evidence type="ECO:0000313" key="3">
    <source>
        <dbReference type="Proteomes" id="UP001159363"/>
    </source>
</evidence>
<dbReference type="EMBL" id="JARBHB010000003">
    <property type="protein sequence ID" value="KAJ8890609.1"/>
    <property type="molecule type" value="Genomic_DNA"/>
</dbReference>
<dbReference type="Gene3D" id="3.90.320.10">
    <property type="match status" value="1"/>
</dbReference>
<comment type="caution">
    <text evidence="2">The sequence shown here is derived from an EMBL/GenBank/DDBJ whole genome shotgun (WGS) entry which is preliminary data.</text>
</comment>
<reference evidence="2 3" key="1">
    <citation type="submission" date="2023-02" db="EMBL/GenBank/DDBJ databases">
        <title>LHISI_Scaffold_Assembly.</title>
        <authorList>
            <person name="Stuart O.P."/>
            <person name="Cleave R."/>
            <person name="Magrath M.J.L."/>
            <person name="Mikheyev A.S."/>
        </authorList>
    </citation>
    <scope>NUCLEOTIDE SEQUENCE [LARGE SCALE GENOMIC DNA]</scope>
    <source>
        <strain evidence="2">Daus_M_001</strain>
        <tissue evidence="2">Leg muscle</tissue>
    </source>
</reference>
<sequence length="869" mass="93991">MTVPRLASHGPAIAAYGVHISGSAMYAGQCSPGFGRVKSTACCEKDDVEIGCGEAEDGGEVGSVIEAGTDMGVECSEVGICIEVEGSTEAGTDVGVGGGEVGGIVQVGSGEDGGGVQAGVELEVLADVEVGGIEVGGCVQAGVDVEAGAVVILSSSKESNKFLLKDMEHPRPKQLLSETLSSTTEIGDVIKVASLSGLIPYTKHRPLLKLRQVGTPVADGCAFAGSSVRMDIPICEGARYNEIWVPRAYSPITTSTHLKNWVDSSSVCLPTFGAITAKGPTPNNTFFVEKEHSVRTLAYLCRILLVNRTLKLNSTVLYILEPASFLRWMPYSCEATPFLSELHVIGAHSCETFIYRHRVTQNVLNKGQTCCEGIGGEVGEKATKTPQWKNLKADSRPPSWIYGIFFHTLEIQFCIMFFRTTERSGLPSELSEPARNNFAFRLDNYQLKINKCSEAVAVQSSLGSCYLGYVARWRVGIRLKPHVAVGKKAERRQGEAAVARKYAREAVGGGTREQPGAFSEALLKFYFQDISPALGKLSLTMSGELHQRDNAPHSCALSVEIKSAHYIVNSLYQLLNCGRRSNMLLAGDAILLTCARKPLFHLRIFKARISWPANGTATTARPRRTEHNLPRLTGVLPYRHDRATPADRAQPPSPSGSSPLPPRPRDPGGQSTTSLAQREFSPSAPYSRPLLIASSTCSDGLCARSSFVVSQFYLLPWNGYSIGSHDVYVASSPASHQRELGSILYGVATRFLCDRNVTYMPLQGGFSRGIPVYANIVFLRRSILAIATNHITGENNHISVIERFLRMRSDQKQLEKETEPAGLFVDPDLPWLATTPDGLVGNDVLAGVKCPVTARNLTPQEAVNEKKLT</sequence>
<organism evidence="2 3">
    <name type="scientific">Dryococelus australis</name>
    <dbReference type="NCBI Taxonomy" id="614101"/>
    <lineage>
        <taxon>Eukaryota</taxon>
        <taxon>Metazoa</taxon>
        <taxon>Ecdysozoa</taxon>
        <taxon>Arthropoda</taxon>
        <taxon>Hexapoda</taxon>
        <taxon>Insecta</taxon>
        <taxon>Pterygota</taxon>
        <taxon>Neoptera</taxon>
        <taxon>Polyneoptera</taxon>
        <taxon>Phasmatodea</taxon>
        <taxon>Verophasmatodea</taxon>
        <taxon>Anareolatae</taxon>
        <taxon>Phasmatidae</taxon>
        <taxon>Eurycanthinae</taxon>
        <taxon>Dryococelus</taxon>
    </lineage>
</organism>
<keyword evidence="3" id="KW-1185">Reference proteome</keyword>
<feature type="compositionally biased region" description="Pro residues" evidence="1">
    <location>
        <begin position="651"/>
        <end position="662"/>
    </location>
</feature>
<feature type="region of interest" description="Disordered" evidence="1">
    <location>
        <begin position="616"/>
        <end position="682"/>
    </location>
</feature>
<dbReference type="Proteomes" id="UP001159363">
    <property type="component" value="Chromosome 3"/>
</dbReference>
<name>A0ABQ9I1U2_9NEOP</name>
<evidence type="ECO:0000313" key="2">
    <source>
        <dbReference type="EMBL" id="KAJ8890609.1"/>
    </source>
</evidence>
<proteinExistence type="predicted"/>
<protein>
    <submittedName>
        <fullName evidence="2">Uncharacterized protein</fullName>
    </submittedName>
</protein>
<accession>A0ABQ9I1U2</accession>
<evidence type="ECO:0000256" key="1">
    <source>
        <dbReference type="SAM" id="MobiDB-lite"/>
    </source>
</evidence>
<dbReference type="InterPro" id="IPR011604">
    <property type="entry name" value="PDDEXK-like_dom_sf"/>
</dbReference>
<gene>
    <name evidence="2" type="ORF">PR048_010118</name>
</gene>